<organism evidence="2 3">
    <name type="scientific">Aspergillus pseudonomiae</name>
    <dbReference type="NCBI Taxonomy" id="1506151"/>
    <lineage>
        <taxon>Eukaryota</taxon>
        <taxon>Fungi</taxon>
        <taxon>Dikarya</taxon>
        <taxon>Ascomycota</taxon>
        <taxon>Pezizomycotina</taxon>
        <taxon>Eurotiomycetes</taxon>
        <taxon>Eurotiomycetidae</taxon>
        <taxon>Eurotiales</taxon>
        <taxon>Aspergillaceae</taxon>
        <taxon>Aspergillus</taxon>
        <taxon>Aspergillus subgen. Circumdati</taxon>
    </lineage>
</organism>
<proteinExistence type="predicted"/>
<protein>
    <submittedName>
        <fullName evidence="2">Uncharacterized protein</fullName>
    </submittedName>
</protein>
<sequence>MFYSPRGHLRTSATRRPTSQLWGPSKLSQKITCLLSSRVSTTNHSLAEISGKLHDASGTDPPSTPRIADIVMGIEGCGVTIERGKLKITSSERSRRGHRTALILSGASQSLASYDFRRMLASKDYSSNGLEEGVSIHTRIERANCFD</sequence>
<feature type="compositionally biased region" description="Polar residues" evidence="1">
    <location>
        <begin position="11"/>
        <end position="23"/>
    </location>
</feature>
<dbReference type="Proteomes" id="UP000325579">
    <property type="component" value="Unassembled WGS sequence"/>
</dbReference>
<dbReference type="EMBL" id="ML736775">
    <property type="protein sequence ID" value="KAE8403612.1"/>
    <property type="molecule type" value="Genomic_DNA"/>
</dbReference>
<feature type="region of interest" description="Disordered" evidence="1">
    <location>
        <begin position="1"/>
        <end position="23"/>
    </location>
</feature>
<evidence type="ECO:0000313" key="2">
    <source>
        <dbReference type="EMBL" id="KAE8403612.1"/>
    </source>
</evidence>
<dbReference type="GeneID" id="43663443"/>
<keyword evidence="3" id="KW-1185">Reference proteome</keyword>
<reference evidence="2 3" key="1">
    <citation type="submission" date="2019-04" db="EMBL/GenBank/DDBJ databases">
        <authorList>
            <consortium name="DOE Joint Genome Institute"/>
            <person name="Mondo S."/>
            <person name="Kjaerbolling I."/>
            <person name="Vesth T."/>
            <person name="Frisvad J.C."/>
            <person name="Nybo J.L."/>
            <person name="Theobald S."/>
            <person name="Kildgaard S."/>
            <person name="Isbrandt T."/>
            <person name="Kuo A."/>
            <person name="Sato A."/>
            <person name="Lyhne E.K."/>
            <person name="Kogle M.E."/>
            <person name="Wiebenga A."/>
            <person name="Kun R.S."/>
            <person name="Lubbers R.J."/>
            <person name="Makela M.R."/>
            <person name="Barry K."/>
            <person name="Chovatia M."/>
            <person name="Clum A."/>
            <person name="Daum C."/>
            <person name="Haridas S."/>
            <person name="He G."/>
            <person name="LaButti K."/>
            <person name="Lipzen A."/>
            <person name="Riley R."/>
            <person name="Salamov A."/>
            <person name="Simmons B.A."/>
            <person name="Magnuson J.K."/>
            <person name="Henrissat B."/>
            <person name="Mortensen U.H."/>
            <person name="Larsen T.O."/>
            <person name="Devries R.P."/>
            <person name="Grigoriev I.V."/>
            <person name="Machida M."/>
            <person name="Baker S.E."/>
            <person name="Andersen M.R."/>
            <person name="Cantor M.N."/>
            <person name="Hua S.X."/>
        </authorList>
    </citation>
    <scope>NUCLEOTIDE SEQUENCE [LARGE SCALE GENOMIC DNA]</scope>
    <source>
        <strain evidence="2 3">CBS 119388</strain>
    </source>
</reference>
<evidence type="ECO:0000256" key="1">
    <source>
        <dbReference type="SAM" id="MobiDB-lite"/>
    </source>
</evidence>
<accession>A0A5N7DB48</accession>
<evidence type="ECO:0000313" key="3">
    <source>
        <dbReference type="Proteomes" id="UP000325579"/>
    </source>
</evidence>
<name>A0A5N7DB48_9EURO</name>
<gene>
    <name evidence="2" type="ORF">BDV37DRAFT_134455</name>
</gene>
<dbReference type="RefSeq" id="XP_031940931.1">
    <property type="nucleotide sequence ID" value="XM_032078752.1"/>
</dbReference>
<dbReference type="AlphaFoldDB" id="A0A5N7DB48"/>
<dbReference type="OrthoDB" id="5332316at2759"/>